<dbReference type="Gene3D" id="3.40.630.30">
    <property type="match status" value="1"/>
</dbReference>
<dbReference type="CDD" id="cd04301">
    <property type="entry name" value="NAT_SF"/>
    <property type="match status" value="1"/>
</dbReference>
<feature type="domain" description="N-acetyltransferase" evidence="3">
    <location>
        <begin position="2"/>
        <end position="148"/>
    </location>
</feature>
<evidence type="ECO:0000313" key="4">
    <source>
        <dbReference type="EMBL" id="MDO6123281.1"/>
    </source>
</evidence>
<evidence type="ECO:0000256" key="2">
    <source>
        <dbReference type="ARBA" id="ARBA00023315"/>
    </source>
</evidence>
<gene>
    <name evidence="4" type="ORF">GB928_018995</name>
</gene>
<dbReference type="InterPro" id="IPR016181">
    <property type="entry name" value="Acyl_CoA_acyltransferase"/>
</dbReference>
<dbReference type="PANTHER" id="PTHR43800:SF1">
    <property type="entry name" value="PEPTIDYL-LYSINE N-ACETYLTRANSFERASE YJAB"/>
    <property type="match status" value="1"/>
</dbReference>
<organism evidence="4 5">
    <name type="scientific">Shinella curvata</name>
    <dbReference type="NCBI Taxonomy" id="1817964"/>
    <lineage>
        <taxon>Bacteria</taxon>
        <taxon>Pseudomonadati</taxon>
        <taxon>Pseudomonadota</taxon>
        <taxon>Alphaproteobacteria</taxon>
        <taxon>Hyphomicrobiales</taxon>
        <taxon>Rhizobiaceae</taxon>
        <taxon>Shinella</taxon>
    </lineage>
</organism>
<keyword evidence="2" id="KW-0012">Acyltransferase</keyword>
<dbReference type="Pfam" id="PF13673">
    <property type="entry name" value="Acetyltransf_10"/>
    <property type="match status" value="1"/>
</dbReference>
<reference evidence="4" key="1">
    <citation type="submission" date="2022-04" db="EMBL/GenBank/DDBJ databases">
        <title>Shinella lacus sp. nov., a novel member of the genus Shinella from water.</title>
        <authorList>
            <person name="Deng Y."/>
        </authorList>
    </citation>
    <scope>NUCLEOTIDE SEQUENCE</scope>
    <source>
        <strain evidence="4">JCM 31239</strain>
    </source>
</reference>
<protein>
    <submittedName>
        <fullName evidence="4">Acetyltransferase</fullName>
    </submittedName>
</protein>
<dbReference type="SUPFAM" id="SSF55729">
    <property type="entry name" value="Acyl-CoA N-acyltransferases (Nat)"/>
    <property type="match status" value="1"/>
</dbReference>
<dbReference type="RefSeq" id="WP_244763048.1">
    <property type="nucleotide sequence ID" value="NZ_JALJCJ010000006.1"/>
</dbReference>
<dbReference type="InterPro" id="IPR000182">
    <property type="entry name" value="GNAT_dom"/>
</dbReference>
<name>A0ABT8XHS0_9HYPH</name>
<dbReference type="PROSITE" id="PS51186">
    <property type="entry name" value="GNAT"/>
    <property type="match status" value="1"/>
</dbReference>
<keyword evidence="1" id="KW-0808">Transferase</keyword>
<evidence type="ECO:0000313" key="5">
    <source>
        <dbReference type="Proteomes" id="UP001177080"/>
    </source>
</evidence>
<evidence type="ECO:0000256" key="1">
    <source>
        <dbReference type="ARBA" id="ARBA00022679"/>
    </source>
</evidence>
<proteinExistence type="predicted"/>
<dbReference type="Proteomes" id="UP001177080">
    <property type="component" value="Unassembled WGS sequence"/>
</dbReference>
<sequence length="148" mass="16137">MHNIRLSTSKDMAAAVEIWRRAVDATHAFLTPEDRAAIDAEVSAFFPQTTLHLAVDQNDTPLALMYLDNGHMEALFVDPACHGKGIGKSLIQAALVAAPNLTTDVNEQNLGALAFYEAIGFERTGRSECDGQGRPYPLIHLRYRSANG</sequence>
<accession>A0ABT8XHS0</accession>
<dbReference type="NCBIfam" id="NF007807">
    <property type="entry name" value="PRK10514.1"/>
    <property type="match status" value="1"/>
</dbReference>
<dbReference type="PANTHER" id="PTHR43800">
    <property type="entry name" value="PEPTIDYL-LYSINE N-ACETYLTRANSFERASE YJAB"/>
    <property type="match status" value="1"/>
</dbReference>
<dbReference type="EMBL" id="WHSC02000008">
    <property type="protein sequence ID" value="MDO6123281.1"/>
    <property type="molecule type" value="Genomic_DNA"/>
</dbReference>
<comment type="caution">
    <text evidence="4">The sequence shown here is derived from an EMBL/GenBank/DDBJ whole genome shotgun (WGS) entry which is preliminary data.</text>
</comment>
<keyword evidence="5" id="KW-1185">Reference proteome</keyword>
<evidence type="ECO:0000259" key="3">
    <source>
        <dbReference type="PROSITE" id="PS51186"/>
    </source>
</evidence>